<dbReference type="GeneID" id="98069099"/>
<evidence type="ECO:0000313" key="8">
    <source>
        <dbReference type="Proteomes" id="UP000004892"/>
    </source>
</evidence>
<dbReference type="Proteomes" id="UP000004892">
    <property type="component" value="Unassembled WGS sequence"/>
</dbReference>
<evidence type="ECO:0000256" key="3">
    <source>
        <dbReference type="ARBA" id="ARBA00022692"/>
    </source>
</evidence>
<feature type="transmembrane region" description="Helical" evidence="6">
    <location>
        <begin position="223"/>
        <end position="245"/>
    </location>
</feature>
<organism evidence="7 8">
    <name type="scientific">Odoribacter laneus YIT 12061</name>
    <dbReference type="NCBI Taxonomy" id="742817"/>
    <lineage>
        <taxon>Bacteria</taxon>
        <taxon>Pseudomonadati</taxon>
        <taxon>Bacteroidota</taxon>
        <taxon>Bacteroidia</taxon>
        <taxon>Bacteroidales</taxon>
        <taxon>Odoribacteraceae</taxon>
        <taxon>Odoribacter</taxon>
    </lineage>
</organism>
<accession>H1DGZ0</accession>
<comment type="subcellular location">
    <subcellularLocation>
        <location evidence="1">Membrane</location>
        <topology evidence="1">Multi-pass membrane protein</topology>
    </subcellularLocation>
</comment>
<keyword evidence="8" id="KW-1185">Reference proteome</keyword>
<dbReference type="PATRIC" id="fig|742817.3.peg.1622"/>
<dbReference type="RefSeq" id="WP_009136674.1">
    <property type="nucleotide sequence ID" value="NZ_JH594596.1"/>
</dbReference>
<dbReference type="InterPro" id="IPR002549">
    <property type="entry name" value="AI-2E-like"/>
</dbReference>
<name>H1DGZ0_9BACT</name>
<comment type="caution">
    <text evidence="7">The sequence shown here is derived from an EMBL/GenBank/DDBJ whole genome shotgun (WGS) entry which is preliminary data.</text>
</comment>
<dbReference type="AlphaFoldDB" id="H1DGZ0"/>
<evidence type="ECO:0000256" key="1">
    <source>
        <dbReference type="ARBA" id="ARBA00004141"/>
    </source>
</evidence>
<keyword evidence="3 6" id="KW-0812">Transmembrane</keyword>
<evidence type="ECO:0000256" key="6">
    <source>
        <dbReference type="SAM" id="Phobius"/>
    </source>
</evidence>
<protein>
    <recommendedName>
        <fullName evidence="9">AI-2E family transporter</fullName>
    </recommendedName>
</protein>
<sequence length="336" mass="37318">MSLKEQYWKYSLIVIILLLGVLIFLKITPFLGGILGAMTVYILLREHMIYLTDRKHIRRSIAAILILIETILCFLIPLALIIWMFVNKFQDANLNPRSIIDPVTNVANLIQEKTGYNLLSKANINSIFALLPRIGQVLMGSITSFAINVLVLLFVLYFMLIGGKKMENYVNDLLPFNRRNKKDILREFHMVVKSNAIGVPLLAIIQGAAATIGYMIFGAPAPVLWGVVSCFATIIPVIGTAIVWLPLALYLGATGHWGNAIGLSVYALVVVSNVDNLVRSILQKKMADTHPLITIFGVIIGLALFGFMGVIFGPLLLAIFALCVQIFKEEYLEKED</sequence>
<evidence type="ECO:0000256" key="2">
    <source>
        <dbReference type="ARBA" id="ARBA00009773"/>
    </source>
</evidence>
<feature type="transmembrane region" description="Helical" evidence="6">
    <location>
        <begin position="64"/>
        <end position="86"/>
    </location>
</feature>
<evidence type="ECO:0000256" key="4">
    <source>
        <dbReference type="ARBA" id="ARBA00022989"/>
    </source>
</evidence>
<dbReference type="GO" id="GO:0016020">
    <property type="term" value="C:membrane"/>
    <property type="evidence" value="ECO:0007669"/>
    <property type="project" value="UniProtKB-SubCell"/>
</dbReference>
<dbReference type="EMBL" id="ADMC01000022">
    <property type="protein sequence ID" value="EHP47673.1"/>
    <property type="molecule type" value="Genomic_DNA"/>
</dbReference>
<evidence type="ECO:0000256" key="5">
    <source>
        <dbReference type="ARBA" id="ARBA00023136"/>
    </source>
</evidence>
<dbReference type="HOGENOM" id="CLU_041771_0_0_10"/>
<comment type="similarity">
    <text evidence="2">Belongs to the autoinducer-2 exporter (AI-2E) (TC 2.A.86) family.</text>
</comment>
<reference evidence="7 8" key="1">
    <citation type="submission" date="2012-01" db="EMBL/GenBank/DDBJ databases">
        <title>The Genome Sequence of Odoribacter laneus YIT 12061.</title>
        <authorList>
            <consortium name="The Broad Institute Genome Sequencing Platform"/>
            <person name="Earl A."/>
            <person name="Ward D."/>
            <person name="Feldgarden M."/>
            <person name="Gevers D."/>
            <person name="Morotomi M."/>
            <person name="Young S.K."/>
            <person name="Zeng Q."/>
            <person name="Gargeya S."/>
            <person name="Fitzgerald M."/>
            <person name="Haas B."/>
            <person name="Abouelleil A."/>
            <person name="Alvarado L."/>
            <person name="Arachchi H.M."/>
            <person name="Berlin A."/>
            <person name="Chapman S.B."/>
            <person name="Gearin G."/>
            <person name="Goldberg J."/>
            <person name="Griggs A."/>
            <person name="Gujja S."/>
            <person name="Hansen M."/>
            <person name="Heiman D."/>
            <person name="Howarth C."/>
            <person name="Larimer J."/>
            <person name="Lui A."/>
            <person name="MacDonald P.J.P."/>
            <person name="McCowen C."/>
            <person name="Montmayeur A."/>
            <person name="Murphy C."/>
            <person name="Neiman D."/>
            <person name="Pearson M."/>
            <person name="Priest M."/>
            <person name="Roberts A."/>
            <person name="Saif S."/>
            <person name="Shea T."/>
            <person name="Sisk P."/>
            <person name="Stolte C."/>
            <person name="Sykes S."/>
            <person name="Wortman J."/>
            <person name="Nusbaum C."/>
            <person name="Birren B."/>
        </authorList>
    </citation>
    <scope>NUCLEOTIDE SEQUENCE [LARGE SCALE GENOMIC DNA]</scope>
    <source>
        <strain evidence="7 8">YIT 12061</strain>
    </source>
</reference>
<dbReference type="STRING" id="742817.HMPREF9449_01526"/>
<feature type="transmembrane region" description="Helical" evidence="6">
    <location>
        <begin position="137"/>
        <end position="160"/>
    </location>
</feature>
<dbReference type="eggNOG" id="COG0628">
    <property type="taxonomic scope" value="Bacteria"/>
</dbReference>
<dbReference type="Pfam" id="PF01594">
    <property type="entry name" value="AI-2E_transport"/>
    <property type="match status" value="1"/>
</dbReference>
<feature type="transmembrane region" description="Helical" evidence="6">
    <location>
        <begin position="257"/>
        <end position="274"/>
    </location>
</feature>
<feature type="transmembrane region" description="Helical" evidence="6">
    <location>
        <begin position="12"/>
        <end position="44"/>
    </location>
</feature>
<keyword evidence="5 6" id="KW-0472">Membrane</keyword>
<dbReference type="PANTHER" id="PTHR21716:SF4">
    <property type="entry name" value="TRANSMEMBRANE PROTEIN 245"/>
    <property type="match status" value="1"/>
</dbReference>
<evidence type="ECO:0000313" key="7">
    <source>
        <dbReference type="EMBL" id="EHP47673.1"/>
    </source>
</evidence>
<keyword evidence="4 6" id="KW-1133">Transmembrane helix</keyword>
<feature type="transmembrane region" description="Helical" evidence="6">
    <location>
        <begin position="196"/>
        <end position="217"/>
    </location>
</feature>
<dbReference type="PANTHER" id="PTHR21716">
    <property type="entry name" value="TRANSMEMBRANE PROTEIN"/>
    <property type="match status" value="1"/>
</dbReference>
<proteinExistence type="inferred from homology"/>
<evidence type="ECO:0008006" key="9">
    <source>
        <dbReference type="Google" id="ProtNLM"/>
    </source>
</evidence>
<gene>
    <name evidence="7" type="ORF">HMPREF9449_01526</name>
</gene>
<feature type="transmembrane region" description="Helical" evidence="6">
    <location>
        <begin position="294"/>
        <end position="327"/>
    </location>
</feature>